<dbReference type="PANTHER" id="PTHR13477:SF0">
    <property type="entry name" value="LARGE RIBOSOMAL SUBUNIT PROTEIN ML49"/>
    <property type="match status" value="1"/>
</dbReference>
<evidence type="ECO:0000256" key="3">
    <source>
        <dbReference type="ARBA" id="ARBA00022980"/>
    </source>
</evidence>
<organism evidence="8 9">
    <name type="scientific">Phialocephala subalpina</name>
    <dbReference type="NCBI Taxonomy" id="576137"/>
    <lineage>
        <taxon>Eukaryota</taxon>
        <taxon>Fungi</taxon>
        <taxon>Dikarya</taxon>
        <taxon>Ascomycota</taxon>
        <taxon>Pezizomycotina</taxon>
        <taxon>Leotiomycetes</taxon>
        <taxon>Helotiales</taxon>
        <taxon>Mollisiaceae</taxon>
        <taxon>Phialocephala</taxon>
        <taxon>Phialocephala fortinii species complex</taxon>
    </lineage>
</organism>
<dbReference type="OrthoDB" id="19439at2759"/>
<evidence type="ECO:0000313" key="9">
    <source>
        <dbReference type="Proteomes" id="UP000184330"/>
    </source>
</evidence>
<dbReference type="GO" id="GO:0006412">
    <property type="term" value="P:translation"/>
    <property type="evidence" value="ECO:0007669"/>
    <property type="project" value="InterPro"/>
</dbReference>
<dbReference type="GO" id="GO:0003735">
    <property type="term" value="F:structural constituent of ribosome"/>
    <property type="evidence" value="ECO:0007669"/>
    <property type="project" value="InterPro"/>
</dbReference>
<dbReference type="AlphaFoldDB" id="A0A1L7XGV5"/>
<evidence type="ECO:0000256" key="5">
    <source>
        <dbReference type="ARBA" id="ARBA00023274"/>
    </source>
</evidence>
<keyword evidence="3" id="KW-0689">Ribosomal protein</keyword>
<dbReference type="EMBL" id="FJOG01000026">
    <property type="protein sequence ID" value="CZR64261.1"/>
    <property type="molecule type" value="Genomic_DNA"/>
</dbReference>
<evidence type="ECO:0000256" key="6">
    <source>
        <dbReference type="ARBA" id="ARBA00035191"/>
    </source>
</evidence>
<proteinExistence type="inferred from homology"/>
<dbReference type="Proteomes" id="UP000184330">
    <property type="component" value="Unassembled WGS sequence"/>
</dbReference>
<evidence type="ECO:0000256" key="2">
    <source>
        <dbReference type="ARBA" id="ARBA00005677"/>
    </source>
</evidence>
<comment type="similarity">
    <text evidence="2">Belongs to the mitochondrion-specific ribosomal protein mL49 family.</text>
</comment>
<keyword evidence="4" id="KW-0496">Mitochondrion</keyword>
<comment type="subcellular location">
    <subcellularLocation>
        <location evidence="1">Mitochondrion</location>
    </subcellularLocation>
</comment>
<dbReference type="GO" id="GO:0005762">
    <property type="term" value="C:mitochondrial large ribosomal subunit"/>
    <property type="evidence" value="ECO:0007669"/>
    <property type="project" value="TreeGrafter"/>
</dbReference>
<dbReference type="InterPro" id="IPR007740">
    <property type="entry name" value="Ribosomal_mL49"/>
</dbReference>
<evidence type="ECO:0000313" key="8">
    <source>
        <dbReference type="EMBL" id="CZR64261.1"/>
    </source>
</evidence>
<evidence type="ECO:0000256" key="7">
    <source>
        <dbReference type="SAM" id="MobiDB-lite"/>
    </source>
</evidence>
<dbReference type="PANTHER" id="PTHR13477">
    <property type="entry name" value="MITOCHONDRIAL 39S RIBOSOMAL PROTEIN L49"/>
    <property type="match status" value="1"/>
</dbReference>
<feature type="compositionally biased region" description="Low complexity" evidence="7">
    <location>
        <begin position="49"/>
        <end position="59"/>
    </location>
</feature>
<gene>
    <name evidence="8" type="ORF">PAC_14159</name>
</gene>
<evidence type="ECO:0000256" key="1">
    <source>
        <dbReference type="ARBA" id="ARBA00004173"/>
    </source>
</evidence>
<keyword evidence="9" id="KW-1185">Reference proteome</keyword>
<keyword evidence="5" id="KW-0687">Ribonucleoprotein</keyword>
<feature type="region of interest" description="Disordered" evidence="7">
    <location>
        <begin position="34"/>
        <end position="61"/>
    </location>
</feature>
<dbReference type="STRING" id="576137.A0A1L7XGV5"/>
<evidence type="ECO:0000256" key="4">
    <source>
        <dbReference type="ARBA" id="ARBA00023128"/>
    </source>
</evidence>
<name>A0A1L7XGV5_9HELO</name>
<accession>A0A1L7XGV5</accession>
<protein>
    <recommendedName>
        <fullName evidence="6">Large ribosomal subunit protein mL49</fullName>
    </recommendedName>
</protein>
<reference evidence="8 9" key="1">
    <citation type="submission" date="2016-03" db="EMBL/GenBank/DDBJ databases">
        <authorList>
            <person name="Ploux O."/>
        </authorList>
    </citation>
    <scope>NUCLEOTIDE SEQUENCE [LARGE SCALE GENOMIC DNA]</scope>
    <source>
        <strain evidence="8 9">UAMH 11012</strain>
    </source>
</reference>
<dbReference type="Pfam" id="PF05046">
    <property type="entry name" value="Img2"/>
    <property type="match status" value="1"/>
</dbReference>
<sequence length="205" mass="22664">MASSMSLTFLRPMGLPRPSTINRFLGVGRISTATASKSVSKPPPPSPKPTKATNSSPPSGISSIETKVYTYRITRTPSNNYPIYAMAKRGGNMKLTKIRRIEGDVNAFRRDLMIGLGLGEEEVVINQLTRHVIVKVWTQDKGDSGVFGGKEVIDYGLEWHGCTILWQWYCCHRGGRWRGGWMEEGSGGWGEMWLVVVNGSSTPMV</sequence>
<dbReference type="Gene3D" id="3.30.780.10">
    <property type="entry name" value="SUI1-like domain"/>
    <property type="match status" value="1"/>
</dbReference>